<dbReference type="RefSeq" id="WP_084239938.1">
    <property type="nucleotide sequence ID" value="NZ_FWXT01000002.1"/>
</dbReference>
<organism evidence="1 2">
    <name type="scientific">Pedobacter africanus</name>
    <dbReference type="NCBI Taxonomy" id="151894"/>
    <lineage>
        <taxon>Bacteria</taxon>
        <taxon>Pseudomonadati</taxon>
        <taxon>Bacteroidota</taxon>
        <taxon>Sphingobacteriia</taxon>
        <taxon>Sphingobacteriales</taxon>
        <taxon>Sphingobacteriaceae</taxon>
        <taxon>Pedobacter</taxon>
    </lineage>
</organism>
<sequence length="184" mass="20194">MATTTKTGAKAATKSKTGKMENSEFHEFFVDELKDIYWAEKHLSKALPKMKKAATSPELAAAFEKHTEETNNHIATLEQVFQLLDEKAQAKKCDAMVGLIKEAESIIEDTDADTMIRDAGLILAAQKVEHYEIATYGTLVVFANNMGHTDVAELLQFTLDNEKATDVALTEIAVSSINEQAAAE</sequence>
<dbReference type="CDD" id="cd07909">
    <property type="entry name" value="YciF"/>
    <property type="match status" value="1"/>
</dbReference>
<dbReference type="InterPro" id="IPR010287">
    <property type="entry name" value="DUF892_YciF-like"/>
</dbReference>
<dbReference type="Gene3D" id="1.20.1260.10">
    <property type="match status" value="1"/>
</dbReference>
<dbReference type="AlphaFoldDB" id="A0A1W2CRQ5"/>
<dbReference type="SUPFAM" id="SSF47240">
    <property type="entry name" value="Ferritin-like"/>
    <property type="match status" value="1"/>
</dbReference>
<dbReference type="InterPro" id="IPR047114">
    <property type="entry name" value="YciF"/>
</dbReference>
<gene>
    <name evidence="1" type="ORF">SAMN04488524_3123</name>
</gene>
<proteinExistence type="predicted"/>
<dbReference type="STRING" id="151894.SAMN04488524_3123"/>
<dbReference type="Pfam" id="PF05974">
    <property type="entry name" value="DUF892"/>
    <property type="match status" value="1"/>
</dbReference>
<dbReference type="InterPro" id="IPR009078">
    <property type="entry name" value="Ferritin-like_SF"/>
</dbReference>
<dbReference type="PANTHER" id="PTHR30565">
    <property type="entry name" value="PROTEIN YCIF"/>
    <property type="match status" value="1"/>
</dbReference>
<keyword evidence="2" id="KW-1185">Reference proteome</keyword>
<name>A0A1W2CRQ5_9SPHI</name>
<accession>A0A1W2CRQ5</accession>
<dbReference type="OrthoDB" id="9795056at2"/>
<evidence type="ECO:0000313" key="1">
    <source>
        <dbReference type="EMBL" id="SMC87634.1"/>
    </source>
</evidence>
<dbReference type="EMBL" id="FWXT01000002">
    <property type="protein sequence ID" value="SMC87634.1"/>
    <property type="molecule type" value="Genomic_DNA"/>
</dbReference>
<reference evidence="2" key="1">
    <citation type="submission" date="2017-04" db="EMBL/GenBank/DDBJ databases">
        <authorList>
            <person name="Varghese N."/>
            <person name="Submissions S."/>
        </authorList>
    </citation>
    <scope>NUCLEOTIDE SEQUENCE [LARGE SCALE GENOMIC DNA]</scope>
    <source>
        <strain evidence="2">DSM 12126</strain>
    </source>
</reference>
<dbReference type="InterPro" id="IPR012347">
    <property type="entry name" value="Ferritin-like"/>
</dbReference>
<protein>
    <submittedName>
        <fullName evidence="1">Ferritin-like metal-binding protein YciE</fullName>
    </submittedName>
</protein>
<dbReference type="PANTHER" id="PTHR30565:SF9">
    <property type="entry name" value="PROTEIN YCIF"/>
    <property type="match status" value="1"/>
</dbReference>
<evidence type="ECO:0000313" key="2">
    <source>
        <dbReference type="Proteomes" id="UP000192756"/>
    </source>
</evidence>
<dbReference type="Proteomes" id="UP000192756">
    <property type="component" value="Unassembled WGS sequence"/>
</dbReference>